<dbReference type="Proteomes" id="UP000824120">
    <property type="component" value="Chromosome 5"/>
</dbReference>
<comment type="caution">
    <text evidence="1">The sequence shown here is derived from an EMBL/GenBank/DDBJ whole genome shotgun (WGS) entry which is preliminary data.</text>
</comment>
<evidence type="ECO:0000313" key="1">
    <source>
        <dbReference type="EMBL" id="KAG5607092.1"/>
    </source>
</evidence>
<keyword evidence="2" id="KW-1185">Reference proteome</keyword>
<evidence type="ECO:0000313" key="2">
    <source>
        <dbReference type="Proteomes" id="UP000824120"/>
    </source>
</evidence>
<dbReference type="EMBL" id="JACXVP010000005">
    <property type="protein sequence ID" value="KAG5607092.1"/>
    <property type="molecule type" value="Genomic_DNA"/>
</dbReference>
<name>A0A9J5Z6K0_SOLCO</name>
<protein>
    <submittedName>
        <fullName evidence="1">Uncharacterized protein</fullName>
    </submittedName>
</protein>
<organism evidence="1 2">
    <name type="scientific">Solanum commersonii</name>
    <name type="common">Commerson's wild potato</name>
    <name type="synonym">Commerson's nightshade</name>
    <dbReference type="NCBI Taxonomy" id="4109"/>
    <lineage>
        <taxon>Eukaryota</taxon>
        <taxon>Viridiplantae</taxon>
        <taxon>Streptophyta</taxon>
        <taxon>Embryophyta</taxon>
        <taxon>Tracheophyta</taxon>
        <taxon>Spermatophyta</taxon>
        <taxon>Magnoliopsida</taxon>
        <taxon>eudicotyledons</taxon>
        <taxon>Gunneridae</taxon>
        <taxon>Pentapetalae</taxon>
        <taxon>asterids</taxon>
        <taxon>lamiids</taxon>
        <taxon>Solanales</taxon>
        <taxon>Solanaceae</taxon>
        <taxon>Solanoideae</taxon>
        <taxon>Solaneae</taxon>
        <taxon>Solanum</taxon>
    </lineage>
</organism>
<dbReference type="AlphaFoldDB" id="A0A9J5Z6K0"/>
<reference evidence="1 2" key="1">
    <citation type="submission" date="2020-09" db="EMBL/GenBank/DDBJ databases">
        <title>De no assembly of potato wild relative species, Solanum commersonii.</title>
        <authorList>
            <person name="Cho K."/>
        </authorList>
    </citation>
    <scope>NUCLEOTIDE SEQUENCE [LARGE SCALE GENOMIC DNA]</scope>
    <source>
        <strain evidence="1">LZ3.2</strain>
        <tissue evidence="1">Leaf</tissue>
    </source>
</reference>
<gene>
    <name evidence="1" type="ORF">H5410_028584</name>
</gene>
<accession>A0A9J5Z6K0</accession>
<sequence length="85" mass="10048">MVSTSRVVCKESNALLLISDDEQFVEDQDHLYKIILLRLLKWLHKEELIRDTGDQFMHYTISNSKGRSQPAHIFKMLLEEFTHCL</sequence>
<proteinExistence type="predicted"/>